<feature type="region of interest" description="Disordered" evidence="1">
    <location>
        <begin position="1"/>
        <end position="50"/>
    </location>
</feature>
<dbReference type="AlphaFoldDB" id="A0A1B6CSN1"/>
<evidence type="ECO:0000256" key="1">
    <source>
        <dbReference type="SAM" id="MobiDB-lite"/>
    </source>
</evidence>
<organism evidence="2">
    <name type="scientific">Clastoptera arizonana</name>
    <name type="common">Arizona spittle bug</name>
    <dbReference type="NCBI Taxonomy" id="38151"/>
    <lineage>
        <taxon>Eukaryota</taxon>
        <taxon>Metazoa</taxon>
        <taxon>Ecdysozoa</taxon>
        <taxon>Arthropoda</taxon>
        <taxon>Hexapoda</taxon>
        <taxon>Insecta</taxon>
        <taxon>Pterygota</taxon>
        <taxon>Neoptera</taxon>
        <taxon>Paraneoptera</taxon>
        <taxon>Hemiptera</taxon>
        <taxon>Auchenorrhyncha</taxon>
        <taxon>Cercopoidea</taxon>
        <taxon>Clastopteridae</taxon>
        <taxon>Clastoptera</taxon>
    </lineage>
</organism>
<protein>
    <submittedName>
        <fullName evidence="2">Uncharacterized protein</fullName>
    </submittedName>
</protein>
<gene>
    <name evidence="2" type="ORF">g.17066</name>
</gene>
<evidence type="ECO:0000313" key="2">
    <source>
        <dbReference type="EMBL" id="JAS16470.1"/>
    </source>
</evidence>
<reference evidence="2" key="1">
    <citation type="submission" date="2015-12" db="EMBL/GenBank/DDBJ databases">
        <title>De novo transcriptome assembly of four potential Pierce s Disease insect vectors from Arizona vineyards.</title>
        <authorList>
            <person name="Tassone E.E."/>
        </authorList>
    </citation>
    <scope>NUCLEOTIDE SEQUENCE</scope>
</reference>
<sequence>KGSADLQTINKPWEPSGGASSWFAESNSESSESEENSVQEIDSDNNDDVEILKTVTVEDRVLEHIELSGDSEEDDIVILDAEVINEDPEKSRKSRQSHKKS</sequence>
<feature type="region of interest" description="Disordered" evidence="1">
    <location>
        <begin position="81"/>
        <end position="101"/>
    </location>
</feature>
<feature type="compositionally biased region" description="Acidic residues" evidence="1">
    <location>
        <begin position="31"/>
        <end position="49"/>
    </location>
</feature>
<name>A0A1B6CSN1_9HEMI</name>
<accession>A0A1B6CSN1</accession>
<dbReference type="EMBL" id="GEDC01020828">
    <property type="protein sequence ID" value="JAS16470.1"/>
    <property type="molecule type" value="Transcribed_RNA"/>
</dbReference>
<feature type="compositionally biased region" description="Basic residues" evidence="1">
    <location>
        <begin position="92"/>
        <end position="101"/>
    </location>
</feature>
<feature type="compositionally biased region" description="Polar residues" evidence="1">
    <location>
        <begin position="1"/>
        <end position="10"/>
    </location>
</feature>
<feature type="non-terminal residue" evidence="2">
    <location>
        <position position="1"/>
    </location>
</feature>
<proteinExistence type="predicted"/>